<sequence>MTLQRLFPAGPSVAPRLLILLAALSLILLAAPLRAETAARQLGFADALFAEGDYYRAVSEYKRYLYLQPDSSWAAQAHLNLARASLLAGRSAEGRQALDALISRHPASPQAAAAQLLLAEIPFRQKHYQQSHQLLQQPLMDSASTFLRQHQQRLSLWNLLHGEQYPQALALWHSNPAIFGLKEADLLALQQQPRKSPALAGSLSAVLPGAGQLYNGRYREAGLALALNAAFLLGGLQAIDTGNSILGGILLFFEAGWYGGNIYNAMNSAHKFNRDQHQAALATLKQRSGFSLLSDDKQVRLQFDAHFD</sequence>
<reference evidence="3" key="1">
    <citation type="submission" date="2016-10" db="EMBL/GenBank/DDBJ databases">
        <authorList>
            <person name="Varghese N."/>
            <person name="Submissions S."/>
        </authorList>
    </citation>
    <scope>NUCLEOTIDE SEQUENCE [LARGE SCALE GENOMIC DNA]</scope>
    <source>
        <strain evidence="3">DSM 8987</strain>
    </source>
</reference>
<dbReference type="Gene3D" id="1.25.40.10">
    <property type="entry name" value="Tetratricopeptide repeat domain"/>
    <property type="match status" value="1"/>
</dbReference>
<dbReference type="RefSeq" id="WP_092079952.1">
    <property type="nucleotide sequence ID" value="NZ_FNAQ01000017.1"/>
</dbReference>
<feature type="repeat" description="TPR" evidence="1">
    <location>
        <begin position="38"/>
        <end position="71"/>
    </location>
</feature>
<dbReference type="InterPro" id="IPR011990">
    <property type="entry name" value="TPR-like_helical_dom_sf"/>
</dbReference>
<name>A0A1G7E1S5_9BACT</name>
<dbReference type="AlphaFoldDB" id="A0A1G7E1S5"/>
<dbReference type="Pfam" id="PF14559">
    <property type="entry name" value="TPR_19"/>
    <property type="match status" value="1"/>
</dbReference>
<dbReference type="SUPFAM" id="SSF48452">
    <property type="entry name" value="TPR-like"/>
    <property type="match status" value="1"/>
</dbReference>
<accession>A0A1G7E1S5</accession>
<gene>
    <name evidence="2" type="ORF">SAMN05661003_1179</name>
</gene>
<evidence type="ECO:0000313" key="3">
    <source>
        <dbReference type="Proteomes" id="UP000243205"/>
    </source>
</evidence>
<evidence type="ECO:0000256" key="1">
    <source>
        <dbReference type="PROSITE-ProRule" id="PRU00339"/>
    </source>
</evidence>
<dbReference type="OrthoDB" id="5491410at2"/>
<keyword evidence="3" id="KW-1185">Reference proteome</keyword>
<proteinExistence type="predicted"/>
<dbReference type="PROSITE" id="PS50005">
    <property type="entry name" value="TPR"/>
    <property type="match status" value="1"/>
</dbReference>
<keyword evidence="1" id="KW-0802">TPR repeat</keyword>
<organism evidence="2 3">
    <name type="scientific">Desulfuromonas thiophila</name>
    <dbReference type="NCBI Taxonomy" id="57664"/>
    <lineage>
        <taxon>Bacteria</taxon>
        <taxon>Pseudomonadati</taxon>
        <taxon>Thermodesulfobacteriota</taxon>
        <taxon>Desulfuromonadia</taxon>
        <taxon>Desulfuromonadales</taxon>
        <taxon>Desulfuromonadaceae</taxon>
        <taxon>Desulfuromonas</taxon>
    </lineage>
</organism>
<protein>
    <submittedName>
        <fullName evidence="2">Uncharacterized protein</fullName>
    </submittedName>
</protein>
<dbReference type="EMBL" id="FNAQ01000017">
    <property type="protein sequence ID" value="SDE57436.1"/>
    <property type="molecule type" value="Genomic_DNA"/>
</dbReference>
<dbReference type="InterPro" id="IPR019734">
    <property type="entry name" value="TPR_rpt"/>
</dbReference>
<dbReference type="Proteomes" id="UP000243205">
    <property type="component" value="Unassembled WGS sequence"/>
</dbReference>
<evidence type="ECO:0000313" key="2">
    <source>
        <dbReference type="EMBL" id="SDE57436.1"/>
    </source>
</evidence>
<dbReference type="STRING" id="57664.SAMN05661003_1179"/>